<comment type="function">
    <text evidence="12">Transport of phosphate groups from the cytosol to the mitochondrial matrix.</text>
</comment>
<evidence type="ECO:0000313" key="17">
    <source>
        <dbReference type="EMBL" id="KAE8132015.1"/>
    </source>
</evidence>
<dbReference type="InterPro" id="IPR044677">
    <property type="entry name" value="SLC25A3/Pic2/Mir1-like"/>
</dbReference>
<dbReference type="GO" id="GO:0005315">
    <property type="term" value="F:phosphate transmembrane transporter activity"/>
    <property type="evidence" value="ECO:0007669"/>
    <property type="project" value="InterPro"/>
</dbReference>
<dbReference type="Pfam" id="PF24245">
    <property type="entry name" value="INO80F"/>
    <property type="match status" value="1"/>
</dbReference>
<feature type="compositionally biased region" description="Polar residues" evidence="15">
    <location>
        <begin position="613"/>
        <end position="628"/>
    </location>
</feature>
<keyword evidence="10 13" id="KW-0472">Membrane</keyword>
<dbReference type="PROSITE" id="PS50920">
    <property type="entry name" value="SOLCAR"/>
    <property type="match status" value="3"/>
</dbReference>
<evidence type="ECO:0000256" key="2">
    <source>
        <dbReference type="ARBA" id="ARBA00004448"/>
    </source>
</evidence>
<evidence type="ECO:0000256" key="10">
    <source>
        <dbReference type="ARBA" id="ARBA00023136"/>
    </source>
</evidence>
<evidence type="ECO:0000256" key="3">
    <source>
        <dbReference type="ARBA" id="ARBA00006375"/>
    </source>
</evidence>
<evidence type="ECO:0000256" key="1">
    <source>
        <dbReference type="ARBA" id="ARBA00004123"/>
    </source>
</evidence>
<keyword evidence="11" id="KW-0539">Nucleus</keyword>
<reference evidence="17 18" key="1">
    <citation type="submission" date="2019-04" db="EMBL/GenBank/DDBJ databases">
        <title>Friends and foes A comparative genomics study of 23 Aspergillus species from section Flavi.</title>
        <authorList>
            <consortium name="DOE Joint Genome Institute"/>
            <person name="Kjaerbolling I."/>
            <person name="Vesth T."/>
            <person name="Frisvad J.C."/>
            <person name="Nybo J.L."/>
            <person name="Theobald S."/>
            <person name="Kildgaard S."/>
            <person name="Isbrandt T."/>
            <person name="Kuo A."/>
            <person name="Sato A."/>
            <person name="Lyhne E.K."/>
            <person name="Kogle M.E."/>
            <person name="Wiebenga A."/>
            <person name="Kun R.S."/>
            <person name="Lubbers R.J."/>
            <person name="Makela M.R."/>
            <person name="Barry K."/>
            <person name="Chovatia M."/>
            <person name="Clum A."/>
            <person name="Daum C."/>
            <person name="Haridas S."/>
            <person name="He G."/>
            <person name="LaButti K."/>
            <person name="Lipzen A."/>
            <person name="Mondo S."/>
            <person name="Riley R."/>
            <person name="Salamov A."/>
            <person name="Simmons B.A."/>
            <person name="Magnuson J.K."/>
            <person name="Henrissat B."/>
            <person name="Mortensen U.H."/>
            <person name="Larsen T.O."/>
            <person name="Devries R.P."/>
            <person name="Grigoriev I.V."/>
            <person name="Machida M."/>
            <person name="Baker S.E."/>
            <person name="Andersen M.R."/>
        </authorList>
    </citation>
    <scope>NUCLEOTIDE SEQUENCE [LARGE SCALE GENOMIC DNA]</scope>
    <source>
        <strain evidence="17 18">CBS 117625</strain>
    </source>
</reference>
<evidence type="ECO:0000256" key="5">
    <source>
        <dbReference type="ARBA" id="ARBA00022692"/>
    </source>
</evidence>
<feature type="domain" description="INO80 complex subunit F" evidence="16">
    <location>
        <begin position="434"/>
        <end position="480"/>
    </location>
</feature>
<feature type="region of interest" description="Disordered" evidence="15">
    <location>
        <begin position="511"/>
        <end position="657"/>
    </location>
</feature>
<proteinExistence type="inferred from homology"/>
<dbReference type="EMBL" id="ML743643">
    <property type="protein sequence ID" value="KAE8132015.1"/>
    <property type="molecule type" value="Genomic_DNA"/>
</dbReference>
<comment type="similarity">
    <text evidence="3">Belongs to the mitochondrial carrier (TC 2.A.29) family.</text>
</comment>
<keyword evidence="5 13" id="KW-0812">Transmembrane</keyword>
<keyword evidence="14" id="KW-0175">Coiled coil</keyword>
<dbReference type="FunFam" id="1.50.40.10:FF:000076">
    <property type="entry name" value="Mitochondrial phosphate carrier protein 2"/>
    <property type="match status" value="1"/>
</dbReference>
<feature type="repeat" description="Solcar" evidence="13">
    <location>
        <begin position="212"/>
        <end position="296"/>
    </location>
</feature>
<feature type="repeat" description="Solcar" evidence="13">
    <location>
        <begin position="19"/>
        <end position="101"/>
    </location>
</feature>
<evidence type="ECO:0000256" key="9">
    <source>
        <dbReference type="ARBA" id="ARBA00023128"/>
    </source>
</evidence>
<organism evidence="17 18">
    <name type="scientific">Aspergillus pseudotamarii</name>
    <dbReference type="NCBI Taxonomy" id="132259"/>
    <lineage>
        <taxon>Eukaryota</taxon>
        <taxon>Fungi</taxon>
        <taxon>Dikarya</taxon>
        <taxon>Ascomycota</taxon>
        <taxon>Pezizomycotina</taxon>
        <taxon>Eurotiomycetes</taxon>
        <taxon>Eurotiomycetidae</taxon>
        <taxon>Eurotiales</taxon>
        <taxon>Aspergillaceae</taxon>
        <taxon>Aspergillus</taxon>
        <taxon>Aspergillus subgen. Circumdati</taxon>
    </lineage>
</organism>
<dbReference type="GO" id="GO:0035434">
    <property type="term" value="P:copper ion transmembrane transport"/>
    <property type="evidence" value="ECO:0007669"/>
    <property type="project" value="UniProtKB-ARBA"/>
</dbReference>
<dbReference type="PANTHER" id="PTHR45671">
    <property type="entry name" value="SOLUTE CARRIER FAMILY 25 (MITOCHONDRIAL CARRIER PHOSPHATE CARRIER), MEMBER 3, LIKE-RELATED-RELATED"/>
    <property type="match status" value="1"/>
</dbReference>
<evidence type="ECO:0000313" key="18">
    <source>
        <dbReference type="Proteomes" id="UP000325672"/>
    </source>
</evidence>
<dbReference type="GeneID" id="43642248"/>
<dbReference type="FunFam" id="1.50.40.10:FF:000131">
    <property type="entry name" value="Mitochondrial phosphate carrier protein 2"/>
    <property type="match status" value="1"/>
</dbReference>
<evidence type="ECO:0000256" key="4">
    <source>
        <dbReference type="ARBA" id="ARBA00022448"/>
    </source>
</evidence>
<dbReference type="InterPro" id="IPR023395">
    <property type="entry name" value="MCP_dom_sf"/>
</dbReference>
<dbReference type="AlphaFoldDB" id="A0A5N6SBN1"/>
<keyword evidence="8" id="KW-1133">Transmembrane helix</keyword>
<evidence type="ECO:0000256" key="13">
    <source>
        <dbReference type="PROSITE-ProRule" id="PRU00282"/>
    </source>
</evidence>
<name>A0A5N6SBN1_ASPPS</name>
<protein>
    <submittedName>
        <fullName evidence="17">Mitochondrial carrier domain-containing protein</fullName>
    </submittedName>
</protein>
<keyword evidence="9" id="KW-0496">Mitochondrion</keyword>
<keyword evidence="4" id="KW-0813">Transport</keyword>
<feature type="coiled-coil region" evidence="14">
    <location>
        <begin position="431"/>
        <end position="458"/>
    </location>
</feature>
<feature type="compositionally biased region" description="Low complexity" evidence="15">
    <location>
        <begin position="565"/>
        <end position="590"/>
    </location>
</feature>
<evidence type="ECO:0000256" key="11">
    <source>
        <dbReference type="ARBA" id="ARBA00023242"/>
    </source>
</evidence>
<dbReference type="GO" id="GO:0005634">
    <property type="term" value="C:nucleus"/>
    <property type="evidence" value="ECO:0007669"/>
    <property type="project" value="UniProtKB-SubCell"/>
</dbReference>
<dbReference type="GO" id="GO:1990547">
    <property type="term" value="P:mitochondrial phosphate ion transmembrane transport"/>
    <property type="evidence" value="ECO:0007669"/>
    <property type="project" value="InterPro"/>
</dbReference>
<dbReference type="SUPFAM" id="SSF103506">
    <property type="entry name" value="Mitochondrial carrier"/>
    <property type="match status" value="1"/>
</dbReference>
<dbReference type="RefSeq" id="XP_031908078.1">
    <property type="nucleotide sequence ID" value="XM_032058038.1"/>
</dbReference>
<dbReference type="OrthoDB" id="427452at2759"/>
<evidence type="ECO:0000256" key="14">
    <source>
        <dbReference type="SAM" id="Coils"/>
    </source>
</evidence>
<gene>
    <name evidence="17" type="ORF">BDV38DRAFT_275486</name>
</gene>
<feature type="compositionally biased region" description="Basic and acidic residues" evidence="15">
    <location>
        <begin position="648"/>
        <end position="657"/>
    </location>
</feature>
<dbReference type="Pfam" id="PF00153">
    <property type="entry name" value="Mito_carr"/>
    <property type="match status" value="3"/>
</dbReference>
<dbReference type="InterPro" id="IPR018108">
    <property type="entry name" value="MCP_transmembrane"/>
</dbReference>
<evidence type="ECO:0000256" key="7">
    <source>
        <dbReference type="ARBA" id="ARBA00022792"/>
    </source>
</evidence>
<dbReference type="Gene3D" id="1.50.40.10">
    <property type="entry name" value="Mitochondrial carrier domain"/>
    <property type="match status" value="2"/>
</dbReference>
<keyword evidence="7" id="KW-0999">Mitochondrion inner membrane</keyword>
<feature type="repeat" description="Solcar" evidence="13">
    <location>
        <begin position="111"/>
        <end position="196"/>
    </location>
</feature>
<evidence type="ECO:0000256" key="6">
    <source>
        <dbReference type="ARBA" id="ARBA00022737"/>
    </source>
</evidence>
<evidence type="ECO:0000256" key="15">
    <source>
        <dbReference type="SAM" id="MobiDB-lite"/>
    </source>
</evidence>
<evidence type="ECO:0000256" key="8">
    <source>
        <dbReference type="ARBA" id="ARBA00022989"/>
    </source>
</evidence>
<evidence type="ECO:0000256" key="12">
    <source>
        <dbReference type="ARBA" id="ARBA00054508"/>
    </source>
</evidence>
<keyword evidence="6" id="KW-0677">Repeat</keyword>
<feature type="compositionally biased region" description="Polar residues" evidence="15">
    <location>
        <begin position="592"/>
        <end position="606"/>
    </location>
</feature>
<accession>A0A5N6SBN1</accession>
<keyword evidence="18" id="KW-1185">Reference proteome</keyword>
<comment type="subcellular location">
    <subcellularLocation>
        <location evidence="2">Mitochondrion inner membrane</location>
        <topology evidence="2">Multi-pass membrane protein</topology>
    </subcellularLocation>
    <subcellularLocation>
        <location evidence="1">Nucleus</location>
    </subcellularLocation>
</comment>
<sequence length="657" mass="72448">MAMQERKLPMGKIEPNTGKYFVNCALGGIIGPTHTSVTPLDLVKCRRQVDPKIYTSNISAWRSIFAKEGLRGVFFGWSPTFIGYSFQGAGKYGFYEYFKYLYGDQMFPGMNRTVVYLGASASAEFLADMALCPFEAIKVRMQTTLPPYAQTMREGWSKIVAQEGFGGLYKGLYPLWARQIPYTMTKFATFEETVNAIYKTLGKPKESCSGLQQTGISFLGGYIAGIFCAIVSHPADVMVSKLNADRQAGESAMKAVSRIYGNIGFSGLWNGLPVRIVMLGTLTGFQWLIFNSDSVCGFSKLKGPCCLVPRRRNLPVPWKGIPDYFRILKTYTAHLTRRSFVPEHPVDWESETKCYSAQPPSIRSETSIHPSKPLIYESNHLLSQVSTFTLDPRQQQFNPNHNEICHTALNTMEPSTNQSTSIESSNPPSVEHAYKRKCVALKKRLTEIERENDLMRVRNHRGWQYIQKMRLESCILLERLAKVTGMAEEAQAGVSPELRARAAAMMSNAAVLDPGDKEGGSGVYYADDTEGSSDEQPPTPQERPLRVKRSRKSNVGDGVDDDATPSANNAPESSSAAGSASLPRLAPAPSQEDMTSSFRIQAGNDSAQDKENNTGSGSDRGGSQNPESGSREPGQGEVSVEPTTPMDMDTKESKEDS</sequence>
<dbReference type="PANTHER" id="PTHR45671:SF13">
    <property type="entry name" value="PHOSPHATE TRANSPORTER PIC2, PUTATIVE (AFU_ORTHOLOGUE AFUA_2G12080)-RELATED"/>
    <property type="match status" value="1"/>
</dbReference>
<dbReference type="GO" id="GO:0005743">
    <property type="term" value="C:mitochondrial inner membrane"/>
    <property type="evidence" value="ECO:0007669"/>
    <property type="project" value="UniProtKB-SubCell"/>
</dbReference>
<dbReference type="InterPro" id="IPR056513">
    <property type="entry name" value="INO80F"/>
</dbReference>
<evidence type="ECO:0000259" key="16">
    <source>
        <dbReference type="Pfam" id="PF24245"/>
    </source>
</evidence>
<dbReference type="Proteomes" id="UP000325672">
    <property type="component" value="Unassembled WGS sequence"/>
</dbReference>